<evidence type="ECO:0000256" key="1">
    <source>
        <dbReference type="SAM" id="SignalP"/>
    </source>
</evidence>
<reference evidence="2" key="1">
    <citation type="journal article" date="2014" name="Genome Biol. Evol.">
        <title>The secreted proteins of Achlya hypogyna and Thraustotheca clavata identify the ancestral oomycete secretome and reveal gene acquisitions by horizontal gene transfer.</title>
        <authorList>
            <person name="Misner I."/>
            <person name="Blouin N."/>
            <person name="Leonard G."/>
            <person name="Richards T.A."/>
            <person name="Lane C.E."/>
        </authorList>
    </citation>
    <scope>NUCLEOTIDE SEQUENCE</scope>
    <source>
        <strain evidence="2">ATCC 48635</strain>
    </source>
</reference>
<protein>
    <submittedName>
        <fullName evidence="2">Secreted protein</fullName>
    </submittedName>
</protein>
<organism evidence="2">
    <name type="scientific">Achlya hypogyna</name>
    <name type="common">Oomycete</name>
    <name type="synonym">Protoachlya hypogyna</name>
    <dbReference type="NCBI Taxonomy" id="1202772"/>
    <lineage>
        <taxon>Eukaryota</taxon>
        <taxon>Sar</taxon>
        <taxon>Stramenopiles</taxon>
        <taxon>Oomycota</taxon>
        <taxon>Saprolegniomycetes</taxon>
        <taxon>Saprolegniales</taxon>
        <taxon>Achlyaceae</taxon>
        <taxon>Achlya</taxon>
    </lineage>
</organism>
<dbReference type="PROSITE" id="PS50231">
    <property type="entry name" value="RICIN_B_LECTIN"/>
    <property type="match status" value="1"/>
</dbReference>
<dbReference type="SUPFAM" id="SSF50370">
    <property type="entry name" value="Ricin B-like lectins"/>
    <property type="match status" value="1"/>
</dbReference>
<feature type="signal peptide" evidence="1">
    <location>
        <begin position="1"/>
        <end position="19"/>
    </location>
</feature>
<sequence length="127" mass="14558">MQLWLPLLAVSAVALDTLPRDNSTTIIDATPAANATGLESAAGIPEEFGPEKWGIQRVSVRRPRVHGWDCDTANNNQYWKYRAWETYTMIEHKKWRGWCLANDNGFGYPWMERCNGDDNRVLWAFKG</sequence>
<dbReference type="EMBL" id="KM038586">
    <property type="protein sequence ID" value="AIG56047.1"/>
    <property type="molecule type" value="Genomic_DNA"/>
</dbReference>
<dbReference type="Gene3D" id="2.80.10.50">
    <property type="match status" value="1"/>
</dbReference>
<evidence type="ECO:0000313" key="2">
    <source>
        <dbReference type="EMBL" id="AIG56047.1"/>
    </source>
</evidence>
<accession>A0A0A7CME7</accession>
<name>A0A0A7CME7_ACHHY</name>
<feature type="chain" id="PRO_5002026713" evidence="1">
    <location>
        <begin position="20"/>
        <end position="127"/>
    </location>
</feature>
<proteinExistence type="predicted"/>
<keyword evidence="1" id="KW-0732">Signal</keyword>
<dbReference type="InterPro" id="IPR035992">
    <property type="entry name" value="Ricin_B-like_lectins"/>
</dbReference>
<dbReference type="AlphaFoldDB" id="A0A0A7CME7"/>